<proteinExistence type="predicted"/>
<organism evidence="1 2">
    <name type="scientific">Necator americanus</name>
    <name type="common">Human hookworm</name>
    <dbReference type="NCBI Taxonomy" id="51031"/>
    <lineage>
        <taxon>Eukaryota</taxon>
        <taxon>Metazoa</taxon>
        <taxon>Ecdysozoa</taxon>
        <taxon>Nematoda</taxon>
        <taxon>Chromadorea</taxon>
        <taxon>Rhabditida</taxon>
        <taxon>Rhabditina</taxon>
        <taxon>Rhabditomorpha</taxon>
        <taxon>Strongyloidea</taxon>
        <taxon>Ancylostomatidae</taxon>
        <taxon>Bunostominae</taxon>
        <taxon>Necator</taxon>
    </lineage>
</organism>
<sequence>MYRTPNSIEMSIVETCSWKTSYHYSDPVEKDLIPTKNLLINDLNQCSRINTKENAINCGNYITTCLELVKTV</sequence>
<name>W2U035_NECAM</name>
<dbReference type="AlphaFoldDB" id="W2U035"/>
<dbReference type="Proteomes" id="UP000053676">
    <property type="component" value="Unassembled WGS sequence"/>
</dbReference>
<keyword evidence="2" id="KW-1185">Reference proteome</keyword>
<dbReference type="KEGG" id="nai:NECAME_00138"/>
<protein>
    <submittedName>
        <fullName evidence="1">Uncharacterized protein</fullName>
    </submittedName>
</protein>
<dbReference type="EMBL" id="KI657455">
    <property type="protein sequence ID" value="ETN87279.1"/>
    <property type="molecule type" value="Genomic_DNA"/>
</dbReference>
<reference evidence="2" key="1">
    <citation type="journal article" date="2014" name="Nat. Genet.">
        <title>Genome of the human hookworm Necator americanus.</title>
        <authorList>
            <person name="Tang Y.T."/>
            <person name="Gao X."/>
            <person name="Rosa B.A."/>
            <person name="Abubucker S."/>
            <person name="Hallsworth-Pepin K."/>
            <person name="Martin J."/>
            <person name="Tyagi R."/>
            <person name="Heizer E."/>
            <person name="Zhang X."/>
            <person name="Bhonagiri-Palsikar V."/>
            <person name="Minx P."/>
            <person name="Warren W.C."/>
            <person name="Wang Q."/>
            <person name="Zhan B."/>
            <person name="Hotez P.J."/>
            <person name="Sternberg P.W."/>
            <person name="Dougall A."/>
            <person name="Gaze S.T."/>
            <person name="Mulvenna J."/>
            <person name="Sotillo J."/>
            <person name="Ranganathan S."/>
            <person name="Rabelo E.M."/>
            <person name="Wilson R.K."/>
            <person name="Felgner P.L."/>
            <person name="Bethony J."/>
            <person name="Hawdon J.M."/>
            <person name="Gasser R.B."/>
            <person name="Loukas A."/>
            <person name="Mitreva M."/>
        </authorList>
    </citation>
    <scope>NUCLEOTIDE SEQUENCE [LARGE SCALE GENOMIC DNA]</scope>
</reference>
<evidence type="ECO:0000313" key="1">
    <source>
        <dbReference type="EMBL" id="ETN87279.1"/>
    </source>
</evidence>
<accession>W2U035</accession>
<gene>
    <name evidence="1" type="ORF">NECAME_00138</name>
</gene>
<evidence type="ECO:0000313" key="2">
    <source>
        <dbReference type="Proteomes" id="UP000053676"/>
    </source>
</evidence>